<name>A0A1V6NNF7_PENDC</name>
<dbReference type="OrthoDB" id="4207519at2759"/>
<comment type="caution">
    <text evidence="4">The sequence shown here is derived from an EMBL/GenBank/DDBJ whole genome shotgun (WGS) entry which is preliminary data.</text>
</comment>
<dbReference type="STRING" id="69771.A0A1V6NNF7"/>
<dbReference type="GO" id="GO:0003677">
    <property type="term" value="F:DNA binding"/>
    <property type="evidence" value="ECO:0007669"/>
    <property type="project" value="UniProtKB-KW"/>
</dbReference>
<dbReference type="EMBL" id="MDYL01000060">
    <property type="protein sequence ID" value="OQD66264.1"/>
    <property type="molecule type" value="Genomic_DNA"/>
</dbReference>
<dbReference type="OMA" id="SRWYNAD"/>
<dbReference type="PROSITE" id="PS51253">
    <property type="entry name" value="HTH_CENPB"/>
    <property type="match status" value="1"/>
</dbReference>
<keyword evidence="2" id="KW-0539">Nucleus</keyword>
<accession>A0A1V6NNF7</accession>
<gene>
    <name evidence="4" type="ORF">PENDEC_c060G02045</name>
</gene>
<evidence type="ECO:0000256" key="1">
    <source>
        <dbReference type="ARBA" id="ARBA00023125"/>
    </source>
</evidence>
<evidence type="ECO:0000313" key="4">
    <source>
        <dbReference type="EMBL" id="OQD66264.1"/>
    </source>
</evidence>
<organism evidence="4 5">
    <name type="scientific">Penicillium decumbens</name>
    <dbReference type="NCBI Taxonomy" id="69771"/>
    <lineage>
        <taxon>Eukaryota</taxon>
        <taxon>Fungi</taxon>
        <taxon>Dikarya</taxon>
        <taxon>Ascomycota</taxon>
        <taxon>Pezizomycotina</taxon>
        <taxon>Eurotiomycetes</taxon>
        <taxon>Eurotiomycetidae</taxon>
        <taxon>Eurotiales</taxon>
        <taxon>Aspergillaceae</taxon>
        <taxon>Penicillium</taxon>
    </lineage>
</organism>
<keyword evidence="5" id="KW-1185">Reference proteome</keyword>
<protein>
    <recommendedName>
        <fullName evidence="3">HTH CENPB-type domain-containing protein</fullName>
    </recommendedName>
</protein>
<evidence type="ECO:0000256" key="2">
    <source>
        <dbReference type="ARBA" id="ARBA00023242"/>
    </source>
</evidence>
<dbReference type="InterPro" id="IPR007889">
    <property type="entry name" value="HTH_Psq"/>
</dbReference>
<keyword evidence="1" id="KW-0238">DNA-binding</keyword>
<dbReference type="InterPro" id="IPR006600">
    <property type="entry name" value="HTH_CenpB_DNA-bd_dom"/>
</dbReference>
<dbReference type="Proteomes" id="UP000191522">
    <property type="component" value="Unassembled WGS sequence"/>
</dbReference>
<dbReference type="Gene3D" id="1.10.10.60">
    <property type="entry name" value="Homeodomain-like"/>
    <property type="match status" value="1"/>
</dbReference>
<evidence type="ECO:0000259" key="3">
    <source>
        <dbReference type="PROSITE" id="PS51253"/>
    </source>
</evidence>
<dbReference type="Pfam" id="PF03221">
    <property type="entry name" value="HTH_Tnp_Tc5"/>
    <property type="match status" value="1"/>
</dbReference>
<dbReference type="PANTHER" id="PTHR19303:SF62">
    <property type="entry name" value="HTH CENPB-TYPE DOMAIN-CONTAINING PROTEIN-RELATED"/>
    <property type="match status" value="1"/>
</dbReference>
<proteinExistence type="predicted"/>
<dbReference type="AlphaFoldDB" id="A0A1V6NNF7"/>
<dbReference type="Pfam" id="PF05225">
    <property type="entry name" value="HTH_psq"/>
    <property type="match status" value="1"/>
</dbReference>
<dbReference type="InterPro" id="IPR050863">
    <property type="entry name" value="CenT-Element_Derived"/>
</dbReference>
<sequence length="283" mass="32690">MPPIRSQRVQKSVEQEGRILLAIKAIRKQEISSIREAARRFDVPLNTLHRRLRGDQFRREARANGHKLIEFKEESLVEWILSMDLRGNHPPPRPSLAKDMANLLLASRGTTSPPTVGLNWVSNFIKRHRDTIASRFSRRYDYRRAQCEDPTMIQEWLDSVQRIIAQYGIADEDIFNFDETGFAMGLTATAKVITRAEYYGKRSTLQPGNREWVTVIASICAEGWAIPPYLIFKGKVFIESWFDDLPDGWRIVKSARSMILYRSVCLRIRRICFNGLMLAVLPP</sequence>
<dbReference type="InterPro" id="IPR009057">
    <property type="entry name" value="Homeodomain-like_sf"/>
</dbReference>
<evidence type="ECO:0000313" key="5">
    <source>
        <dbReference type="Proteomes" id="UP000191522"/>
    </source>
</evidence>
<dbReference type="GO" id="GO:0005634">
    <property type="term" value="C:nucleus"/>
    <property type="evidence" value="ECO:0007669"/>
    <property type="project" value="TreeGrafter"/>
</dbReference>
<dbReference type="PANTHER" id="PTHR19303">
    <property type="entry name" value="TRANSPOSON"/>
    <property type="match status" value="1"/>
</dbReference>
<feature type="domain" description="HTH CENPB-type" evidence="3">
    <location>
        <begin position="60"/>
        <end position="134"/>
    </location>
</feature>
<dbReference type="SUPFAM" id="SSF46689">
    <property type="entry name" value="Homeodomain-like"/>
    <property type="match status" value="1"/>
</dbReference>
<reference evidence="5" key="1">
    <citation type="journal article" date="2017" name="Nat. Microbiol.">
        <title>Global analysis of biosynthetic gene clusters reveals vast potential of secondary metabolite production in Penicillium species.</title>
        <authorList>
            <person name="Nielsen J.C."/>
            <person name="Grijseels S."/>
            <person name="Prigent S."/>
            <person name="Ji B."/>
            <person name="Dainat J."/>
            <person name="Nielsen K.F."/>
            <person name="Frisvad J.C."/>
            <person name="Workman M."/>
            <person name="Nielsen J."/>
        </authorList>
    </citation>
    <scope>NUCLEOTIDE SEQUENCE [LARGE SCALE GENOMIC DNA]</scope>
    <source>
        <strain evidence="5">IBT 11843</strain>
    </source>
</reference>